<comment type="caution">
    <text evidence="1">The sequence shown here is derived from an EMBL/GenBank/DDBJ whole genome shotgun (WGS) entry which is preliminary data.</text>
</comment>
<keyword evidence="2" id="KW-1185">Reference proteome</keyword>
<gene>
    <name evidence="1" type="ORF">ACEZDG_10370</name>
</gene>
<evidence type="ECO:0000313" key="1">
    <source>
        <dbReference type="EMBL" id="MFC1409685.1"/>
    </source>
</evidence>
<accession>A0ABV6V7J0</accession>
<dbReference type="Proteomes" id="UP001592582">
    <property type="component" value="Unassembled WGS sequence"/>
</dbReference>
<evidence type="ECO:0000313" key="2">
    <source>
        <dbReference type="Proteomes" id="UP001592582"/>
    </source>
</evidence>
<proteinExistence type="predicted"/>
<sequence>MTTPTTAGLSPRTIIQLPITRRLAEQYLGNTVVPGTFEPSRLWGLCSRLVDVIDARSGAQARAYHGLADAESEFPVGDGLFVLRFQAHWPALFRASFGGQSTAGAARLGSTLVLPEPFLGTGYTKYAPVAVPEYWLELTEVPVGAELWHLSEDNAENSNEDGTDSWAVGLARYPGRYTGWQTFPAAEQLGLPSGPAAPAPAGSIARGPVATFQGAPYLADFGPNPGEATVYRIAEDGTTMSRPLEFSQVDALSYRRLLASWRGSRFELLANANGLASLALTSGNAEEAAQLGLPSAGRHAWRAQVPVDDLSELTEETRQITAPQPTP</sequence>
<name>A0ABV6V7J0_9ACTN</name>
<dbReference type="RefSeq" id="WP_380505918.1">
    <property type="nucleotide sequence ID" value="NZ_JBHEZX010000004.1"/>
</dbReference>
<reference evidence="1 2" key="1">
    <citation type="submission" date="2024-09" db="EMBL/GenBank/DDBJ databases">
        <authorList>
            <person name="Lee S.D."/>
        </authorList>
    </citation>
    <scope>NUCLEOTIDE SEQUENCE [LARGE SCALE GENOMIC DNA]</scope>
    <source>
        <strain evidence="1 2">N1-1</strain>
    </source>
</reference>
<protein>
    <submittedName>
        <fullName evidence="1">Uncharacterized protein</fullName>
    </submittedName>
</protein>
<organism evidence="1 2">
    <name type="scientific">Streptacidiphilus alkalitolerans</name>
    <dbReference type="NCBI Taxonomy" id="3342712"/>
    <lineage>
        <taxon>Bacteria</taxon>
        <taxon>Bacillati</taxon>
        <taxon>Actinomycetota</taxon>
        <taxon>Actinomycetes</taxon>
        <taxon>Kitasatosporales</taxon>
        <taxon>Streptomycetaceae</taxon>
        <taxon>Streptacidiphilus</taxon>
    </lineage>
</organism>
<dbReference type="EMBL" id="JBHEZX010000004">
    <property type="protein sequence ID" value="MFC1409685.1"/>
    <property type="molecule type" value="Genomic_DNA"/>
</dbReference>